<dbReference type="PANTHER" id="PTHR45080">
    <property type="entry name" value="CONTACTIN 5"/>
    <property type="match status" value="1"/>
</dbReference>
<dbReference type="InterPro" id="IPR003598">
    <property type="entry name" value="Ig_sub2"/>
</dbReference>
<dbReference type="InterPro" id="IPR007110">
    <property type="entry name" value="Ig-like_dom"/>
</dbReference>
<evidence type="ECO:0000256" key="6">
    <source>
        <dbReference type="ARBA" id="ARBA00023157"/>
    </source>
</evidence>
<keyword evidence="7" id="KW-0325">Glycoprotein</keyword>
<dbReference type="GO" id="GO:0050808">
    <property type="term" value="P:synapse organization"/>
    <property type="evidence" value="ECO:0007669"/>
    <property type="project" value="TreeGrafter"/>
</dbReference>
<evidence type="ECO:0000256" key="4">
    <source>
        <dbReference type="ARBA" id="ARBA00022737"/>
    </source>
</evidence>
<dbReference type="AlphaFoldDB" id="A0A7R8H3D8"/>
<dbReference type="SUPFAM" id="SSF48726">
    <property type="entry name" value="Immunoglobulin"/>
    <property type="match status" value="3"/>
</dbReference>
<name>A0A7R8H3D8_LEPSM</name>
<organism evidence="10 11">
    <name type="scientific">Lepeophtheirus salmonis</name>
    <name type="common">Salmon louse</name>
    <name type="synonym">Caligus salmonis</name>
    <dbReference type="NCBI Taxonomy" id="72036"/>
    <lineage>
        <taxon>Eukaryota</taxon>
        <taxon>Metazoa</taxon>
        <taxon>Ecdysozoa</taxon>
        <taxon>Arthropoda</taxon>
        <taxon>Crustacea</taxon>
        <taxon>Multicrustacea</taxon>
        <taxon>Hexanauplia</taxon>
        <taxon>Copepoda</taxon>
        <taxon>Siphonostomatoida</taxon>
        <taxon>Caligidae</taxon>
        <taxon>Lepeophtheirus</taxon>
    </lineage>
</organism>
<evidence type="ECO:0000256" key="1">
    <source>
        <dbReference type="ARBA" id="ARBA00004236"/>
    </source>
</evidence>
<evidence type="ECO:0000313" key="11">
    <source>
        <dbReference type="Proteomes" id="UP000675881"/>
    </source>
</evidence>
<keyword evidence="11" id="KW-1185">Reference proteome</keyword>
<dbReference type="PANTHER" id="PTHR45080:SF33">
    <property type="entry name" value="IG-LIKE DOMAIN-CONTAINING PROTEIN"/>
    <property type="match status" value="1"/>
</dbReference>
<dbReference type="FunFam" id="2.60.40.10:FF:000328">
    <property type="entry name" value="CLUMA_CG000981, isoform A"/>
    <property type="match status" value="1"/>
</dbReference>
<feature type="domain" description="Ig-like" evidence="9">
    <location>
        <begin position="197"/>
        <end position="282"/>
    </location>
</feature>
<dbReference type="GO" id="GO:0008046">
    <property type="term" value="F:axon guidance receptor activity"/>
    <property type="evidence" value="ECO:0007669"/>
    <property type="project" value="TreeGrafter"/>
</dbReference>
<reference evidence="10" key="1">
    <citation type="submission" date="2021-02" db="EMBL/GenBank/DDBJ databases">
        <authorList>
            <person name="Bekaert M."/>
        </authorList>
    </citation>
    <scope>NUCLEOTIDE SEQUENCE</scope>
    <source>
        <strain evidence="10">IoA-00</strain>
    </source>
</reference>
<comment type="subcellular location">
    <subcellularLocation>
        <location evidence="1">Cell membrane</location>
    </subcellularLocation>
</comment>
<feature type="domain" description="Ig-like" evidence="9">
    <location>
        <begin position="287"/>
        <end position="380"/>
    </location>
</feature>
<dbReference type="Proteomes" id="UP000675881">
    <property type="component" value="Chromosome 14"/>
</dbReference>
<dbReference type="GO" id="GO:0005886">
    <property type="term" value="C:plasma membrane"/>
    <property type="evidence" value="ECO:0007669"/>
    <property type="project" value="UniProtKB-SubCell"/>
</dbReference>
<keyword evidence="3" id="KW-0732">Signal</keyword>
<keyword evidence="5" id="KW-0472">Membrane</keyword>
<evidence type="ECO:0000256" key="8">
    <source>
        <dbReference type="ARBA" id="ARBA00023319"/>
    </source>
</evidence>
<dbReference type="InterPro" id="IPR050958">
    <property type="entry name" value="Cell_Adh-Cytoskel_Orgn"/>
</dbReference>
<sequence>MSCSLPQSLHIKILYSNVGSFSDPQRKIVGCLFSYGLSEKFTKEWTNEPKRNHIILTLLSFLMIVESQRTPTISFISSNITTAIGSTINMHCSVLYATEFPTLWLKLPRGEGCDIARSKDIRSQESDTCTPIPLSHGAALVVRDNRFSLRYDTASSTYTLQIKDVQSTDEAVYQCEVIVGNTNKVTRHVALTVSEPPAILDNTTRSVVVVEDSSAQLNCYATGAPPPLISWRRENNAILPTGGVLYRGNVLKIHSIQKEDRGTYYCVADNGVGKIARRHVVVEVEFPPVVISTTKSIAQAIGYGVELVCHVEAYPAPSITWLKENIVISSNQNYAIDAGFATTDDFTETTVRVRHLDYSQIGKYTCRAQNKLGTNEKTLEVIESYSPNCVTGICENYFSESNFPTRNVYLILLSAVISLIKNFY</sequence>
<dbReference type="SMART" id="SM00409">
    <property type="entry name" value="IG"/>
    <property type="match status" value="3"/>
</dbReference>
<dbReference type="SMART" id="SM00408">
    <property type="entry name" value="IGc2"/>
    <property type="match status" value="3"/>
</dbReference>
<protein>
    <submittedName>
        <fullName evidence="10">Lachesin</fullName>
    </submittedName>
</protein>
<dbReference type="InterPro" id="IPR036179">
    <property type="entry name" value="Ig-like_dom_sf"/>
</dbReference>
<evidence type="ECO:0000256" key="3">
    <source>
        <dbReference type="ARBA" id="ARBA00022729"/>
    </source>
</evidence>
<evidence type="ECO:0000313" key="10">
    <source>
        <dbReference type="EMBL" id="CAF2844532.1"/>
    </source>
</evidence>
<evidence type="ECO:0000256" key="2">
    <source>
        <dbReference type="ARBA" id="ARBA00022475"/>
    </source>
</evidence>
<dbReference type="GO" id="GO:0030424">
    <property type="term" value="C:axon"/>
    <property type="evidence" value="ECO:0007669"/>
    <property type="project" value="TreeGrafter"/>
</dbReference>
<dbReference type="InterPro" id="IPR013106">
    <property type="entry name" value="Ig_V-set"/>
</dbReference>
<keyword evidence="4" id="KW-0677">Repeat</keyword>
<dbReference type="Pfam" id="PF07679">
    <property type="entry name" value="I-set"/>
    <property type="match status" value="1"/>
</dbReference>
<dbReference type="Pfam" id="PF13927">
    <property type="entry name" value="Ig_3"/>
    <property type="match status" value="1"/>
</dbReference>
<dbReference type="Gene3D" id="2.60.40.10">
    <property type="entry name" value="Immunoglobulins"/>
    <property type="match status" value="3"/>
</dbReference>
<dbReference type="CDD" id="cd00096">
    <property type="entry name" value="Ig"/>
    <property type="match status" value="1"/>
</dbReference>
<dbReference type="OrthoDB" id="10010359at2759"/>
<evidence type="ECO:0000259" key="9">
    <source>
        <dbReference type="PROSITE" id="PS50835"/>
    </source>
</evidence>
<keyword evidence="2" id="KW-1003">Cell membrane</keyword>
<gene>
    <name evidence="10" type="ORF">LSAA_5214</name>
</gene>
<dbReference type="GO" id="GO:0043025">
    <property type="term" value="C:neuronal cell body"/>
    <property type="evidence" value="ECO:0007669"/>
    <property type="project" value="TreeGrafter"/>
</dbReference>
<proteinExistence type="predicted"/>
<dbReference type="EMBL" id="HG994593">
    <property type="protein sequence ID" value="CAF2844532.1"/>
    <property type="molecule type" value="Genomic_DNA"/>
</dbReference>
<dbReference type="GO" id="GO:0007156">
    <property type="term" value="P:homophilic cell adhesion via plasma membrane adhesion molecules"/>
    <property type="evidence" value="ECO:0007669"/>
    <property type="project" value="TreeGrafter"/>
</dbReference>
<dbReference type="InterPro" id="IPR003599">
    <property type="entry name" value="Ig_sub"/>
</dbReference>
<dbReference type="InterPro" id="IPR013098">
    <property type="entry name" value="Ig_I-set"/>
</dbReference>
<keyword evidence="8" id="KW-0393">Immunoglobulin domain</keyword>
<evidence type="ECO:0000256" key="7">
    <source>
        <dbReference type="ARBA" id="ARBA00023180"/>
    </source>
</evidence>
<dbReference type="InterPro" id="IPR013783">
    <property type="entry name" value="Ig-like_fold"/>
</dbReference>
<evidence type="ECO:0000256" key="5">
    <source>
        <dbReference type="ARBA" id="ARBA00023136"/>
    </source>
</evidence>
<accession>A0A7R8H3D8</accession>
<dbReference type="Pfam" id="PF07686">
    <property type="entry name" value="V-set"/>
    <property type="match status" value="1"/>
</dbReference>
<keyword evidence="6" id="KW-1015">Disulfide bond</keyword>
<dbReference type="PROSITE" id="PS50835">
    <property type="entry name" value="IG_LIKE"/>
    <property type="match status" value="3"/>
</dbReference>
<feature type="domain" description="Ig-like" evidence="9">
    <location>
        <begin position="71"/>
        <end position="192"/>
    </location>
</feature>